<name>A0A8H3UAF9_VENIN</name>
<feature type="compositionally biased region" description="Low complexity" evidence="1">
    <location>
        <begin position="7"/>
        <end position="17"/>
    </location>
</feature>
<feature type="region of interest" description="Disordered" evidence="1">
    <location>
        <begin position="1"/>
        <end position="82"/>
    </location>
</feature>
<dbReference type="Proteomes" id="UP000447873">
    <property type="component" value="Unassembled WGS sequence"/>
</dbReference>
<evidence type="ECO:0000256" key="1">
    <source>
        <dbReference type="SAM" id="MobiDB-lite"/>
    </source>
</evidence>
<feature type="region of interest" description="Disordered" evidence="1">
    <location>
        <begin position="170"/>
        <end position="199"/>
    </location>
</feature>
<accession>A0A8H3UAF9</accession>
<gene>
    <name evidence="2" type="ORF">EG328_009198</name>
</gene>
<evidence type="ECO:0000313" key="3">
    <source>
        <dbReference type="Proteomes" id="UP000447873"/>
    </source>
</evidence>
<dbReference type="PANTHER" id="PTHR38702:SF1">
    <property type="entry name" value="CALPONIN-HOMOLOGY (CH) DOMAIN-CONTAINING PROTEIN"/>
    <property type="match status" value="1"/>
</dbReference>
<dbReference type="EMBL" id="WNWS01000542">
    <property type="protein sequence ID" value="KAE9966073.1"/>
    <property type="molecule type" value="Genomic_DNA"/>
</dbReference>
<proteinExistence type="predicted"/>
<feature type="region of interest" description="Disordered" evidence="1">
    <location>
        <begin position="564"/>
        <end position="587"/>
    </location>
</feature>
<protein>
    <submittedName>
        <fullName evidence="2">Uncharacterized protein</fullName>
    </submittedName>
</protein>
<feature type="region of interest" description="Disordered" evidence="1">
    <location>
        <begin position="94"/>
        <end position="125"/>
    </location>
</feature>
<sequence length="587" mass="65825">MDPLDVSSSEPSTESPTQNTPNLDPETAATTRPEHKTSTEELPADKSGHSSEPTTTDKMNIAMPEPFTERESSPPMALSPGLALDACPLLDRSVSTASSISSQSRRSSSSRLSDSGISSSKRRGYMRPQATFVAESAKNRESVMSLGSIAHLQYYFARTGLLDGKGAQFAKEDPLGQKRKSSAPVSPSTSGMAKPGGSRAVSMGLLDTSSGLFLPTSPRESCAVSDGGFTDSPIDQEDDLEWEDGEMMLPPTVSTYNQRPIWVQPPPDLTMLRRELTEALEDALKVLKETDKSKDDTPGWYEIQGLHLLDITTLAIRAAKNYYTAHTCPQRLYSIKSEREIRAEGYQVLDILKRMAVRNFAGGIRQPEKVGILTWIVGVSEIIQTEINQEKKEQEEREKWSWRVGEWVGKEREREWTFLRSFIDSPDELPGWDEQPLDCATPTPFLEYFQSGLRLVQLHNALVAQSKRQFEEIKVFHTETGKPYRMAENLRFWVKAAQLRWEISFDLDVMGVVHGDDAKAWRQLDEALLKWCRGVREEITAEWLDSKNNSRLRTPALRVIKGSVDMSRPRSRGRSEELKGLEVPAIE</sequence>
<comment type="caution">
    <text evidence="2">The sequence shown here is derived from an EMBL/GenBank/DDBJ whole genome shotgun (WGS) entry which is preliminary data.</text>
</comment>
<organism evidence="2 3">
    <name type="scientific">Venturia inaequalis</name>
    <name type="common">Apple scab fungus</name>
    <dbReference type="NCBI Taxonomy" id="5025"/>
    <lineage>
        <taxon>Eukaryota</taxon>
        <taxon>Fungi</taxon>
        <taxon>Dikarya</taxon>
        <taxon>Ascomycota</taxon>
        <taxon>Pezizomycotina</taxon>
        <taxon>Dothideomycetes</taxon>
        <taxon>Pleosporomycetidae</taxon>
        <taxon>Venturiales</taxon>
        <taxon>Venturiaceae</taxon>
        <taxon>Venturia</taxon>
    </lineage>
</organism>
<evidence type="ECO:0000313" key="2">
    <source>
        <dbReference type="EMBL" id="KAE9966073.1"/>
    </source>
</evidence>
<dbReference type="PANTHER" id="PTHR38702">
    <property type="entry name" value="CALPONIN-HOMOLOGY (CH) DOMAIN-CONTAINING PROTEIN"/>
    <property type="match status" value="1"/>
</dbReference>
<feature type="compositionally biased region" description="Basic and acidic residues" evidence="1">
    <location>
        <begin position="32"/>
        <end position="49"/>
    </location>
</feature>
<feature type="compositionally biased region" description="Low complexity" evidence="1">
    <location>
        <begin position="94"/>
        <end position="119"/>
    </location>
</feature>
<dbReference type="AlphaFoldDB" id="A0A8H3UAF9"/>
<reference evidence="2 3" key="1">
    <citation type="submission" date="2018-12" db="EMBL/GenBank/DDBJ databases">
        <title>Venturia inaequalis Genome Resource.</title>
        <authorList>
            <person name="Lichtner F.J."/>
        </authorList>
    </citation>
    <scope>NUCLEOTIDE SEQUENCE [LARGE SCALE GENOMIC DNA]</scope>
    <source>
        <strain evidence="2 3">120213</strain>
    </source>
</reference>